<name>A0A1V9FW11_9BACT</name>
<dbReference type="Proteomes" id="UP000192796">
    <property type="component" value="Unassembled WGS sequence"/>
</dbReference>
<keyword evidence="2" id="KW-1185">Reference proteome</keyword>
<dbReference type="STRING" id="1703345.A3860_27960"/>
<sequence length="181" mass="21497">MKKTFIYQVWLHNRKLCYLLIAFCVVTGITNLLGDEVTPFFVWGMYSEKIKPVQQYEVLKTTINDSMVVDPYAYHTTDTRFYLIAPVAWYKKIKDNNNLDPTISFLQSKLHGHYENIRFLEPSVFNMPARQQEFLSWYARYLQQVTNTPVHSLRIDVVKAHYTSHDLVTDSVYLFEKWEKP</sequence>
<comment type="caution">
    <text evidence="1">The sequence shown here is derived from an EMBL/GenBank/DDBJ whole genome shotgun (WGS) entry which is preliminary data.</text>
</comment>
<accession>A0A1V9FW11</accession>
<gene>
    <name evidence="1" type="ORF">A3860_27960</name>
</gene>
<dbReference type="AlphaFoldDB" id="A0A1V9FW11"/>
<dbReference type="RefSeq" id="WP_081148982.1">
    <property type="nucleotide sequence ID" value="NZ_LVYD01000050.1"/>
</dbReference>
<reference evidence="1 2" key="1">
    <citation type="submission" date="2016-03" db="EMBL/GenBank/DDBJ databases">
        <title>Niastella vici sp. nov., isolated from farmland soil.</title>
        <authorList>
            <person name="Chen L."/>
            <person name="Wang D."/>
            <person name="Yang S."/>
            <person name="Wang G."/>
        </authorList>
    </citation>
    <scope>NUCLEOTIDE SEQUENCE [LARGE SCALE GENOMIC DNA]</scope>
    <source>
        <strain evidence="1 2">DJ57</strain>
    </source>
</reference>
<proteinExistence type="predicted"/>
<dbReference type="EMBL" id="LVYD01000050">
    <property type="protein sequence ID" value="OQP62531.1"/>
    <property type="molecule type" value="Genomic_DNA"/>
</dbReference>
<protein>
    <submittedName>
        <fullName evidence="1">Uncharacterized protein</fullName>
    </submittedName>
</protein>
<evidence type="ECO:0000313" key="1">
    <source>
        <dbReference type="EMBL" id="OQP62531.1"/>
    </source>
</evidence>
<dbReference type="OrthoDB" id="674110at2"/>
<evidence type="ECO:0000313" key="2">
    <source>
        <dbReference type="Proteomes" id="UP000192796"/>
    </source>
</evidence>
<organism evidence="1 2">
    <name type="scientific">Niastella vici</name>
    <dbReference type="NCBI Taxonomy" id="1703345"/>
    <lineage>
        <taxon>Bacteria</taxon>
        <taxon>Pseudomonadati</taxon>
        <taxon>Bacteroidota</taxon>
        <taxon>Chitinophagia</taxon>
        <taxon>Chitinophagales</taxon>
        <taxon>Chitinophagaceae</taxon>
        <taxon>Niastella</taxon>
    </lineage>
</organism>